<dbReference type="STRING" id="1513896.SAMN05660841_01939"/>
<keyword evidence="2" id="KW-1185">Reference proteome</keyword>
<protein>
    <submittedName>
        <fullName evidence="1">Uncharacterized protein</fullName>
    </submittedName>
</protein>
<gene>
    <name evidence="1" type="ORF">SAMN05660841_01939</name>
</gene>
<dbReference type="OrthoDB" id="713940at2"/>
<accession>A0A1T5DFZ9</accession>
<sequence length="142" mass="16102">MYQYDYSVFGRKKIKKYYLYSSVTMAKKIYILLFVVIALLMGPQSAMAIRVEAAKVCCKKVSSEKSCCKEKKKEATKTHKCKAGCKSCSCVSYSLDVKTPLAASVADNGTFLNFSEKKQKYFYLEIFHSNDARAIWLPPKIS</sequence>
<reference evidence="2" key="1">
    <citation type="submission" date="2017-02" db="EMBL/GenBank/DDBJ databases">
        <authorList>
            <person name="Varghese N."/>
            <person name="Submissions S."/>
        </authorList>
    </citation>
    <scope>NUCLEOTIDE SEQUENCE [LARGE SCALE GENOMIC DNA]</scope>
    <source>
        <strain evidence="2">DSM 24091</strain>
    </source>
</reference>
<dbReference type="AlphaFoldDB" id="A0A1T5DFZ9"/>
<evidence type="ECO:0000313" key="1">
    <source>
        <dbReference type="EMBL" id="SKB70655.1"/>
    </source>
</evidence>
<proteinExistence type="predicted"/>
<organism evidence="1 2">
    <name type="scientific">Sphingobacterium nematocida</name>
    <dbReference type="NCBI Taxonomy" id="1513896"/>
    <lineage>
        <taxon>Bacteria</taxon>
        <taxon>Pseudomonadati</taxon>
        <taxon>Bacteroidota</taxon>
        <taxon>Sphingobacteriia</taxon>
        <taxon>Sphingobacteriales</taxon>
        <taxon>Sphingobacteriaceae</taxon>
        <taxon>Sphingobacterium</taxon>
    </lineage>
</organism>
<evidence type="ECO:0000313" key="2">
    <source>
        <dbReference type="Proteomes" id="UP000190150"/>
    </source>
</evidence>
<dbReference type="EMBL" id="FUZF01000007">
    <property type="protein sequence ID" value="SKB70655.1"/>
    <property type="molecule type" value="Genomic_DNA"/>
</dbReference>
<dbReference type="RefSeq" id="WP_079642880.1">
    <property type="nucleotide sequence ID" value="NZ_FUZF01000007.1"/>
</dbReference>
<dbReference type="Proteomes" id="UP000190150">
    <property type="component" value="Unassembled WGS sequence"/>
</dbReference>
<name>A0A1T5DFZ9_9SPHI</name>